<evidence type="ECO:0000256" key="7">
    <source>
        <dbReference type="RuleBase" id="RU363032"/>
    </source>
</evidence>
<feature type="transmembrane region" description="Helical" evidence="7">
    <location>
        <begin position="259"/>
        <end position="280"/>
    </location>
</feature>
<evidence type="ECO:0000256" key="5">
    <source>
        <dbReference type="ARBA" id="ARBA00022989"/>
    </source>
</evidence>
<dbReference type="EMBL" id="JACHEK010000002">
    <property type="protein sequence ID" value="MBB6143379.1"/>
    <property type="molecule type" value="Genomic_DNA"/>
</dbReference>
<comment type="subcellular location">
    <subcellularLocation>
        <location evidence="1 7">Cell membrane</location>
        <topology evidence="1 7">Multi-pass membrane protein</topology>
    </subcellularLocation>
</comment>
<evidence type="ECO:0000313" key="10">
    <source>
        <dbReference type="Proteomes" id="UP000538666"/>
    </source>
</evidence>
<reference evidence="9 10" key="1">
    <citation type="submission" date="2020-08" db="EMBL/GenBank/DDBJ databases">
        <title>Genomic Encyclopedia of Type Strains, Phase IV (KMG-IV): sequencing the most valuable type-strain genomes for metagenomic binning, comparative biology and taxonomic classification.</title>
        <authorList>
            <person name="Goeker M."/>
        </authorList>
    </citation>
    <scope>NUCLEOTIDE SEQUENCE [LARGE SCALE GENOMIC DNA]</scope>
    <source>
        <strain evidence="9 10">DSM 103733</strain>
    </source>
</reference>
<evidence type="ECO:0000256" key="3">
    <source>
        <dbReference type="ARBA" id="ARBA00022475"/>
    </source>
</evidence>
<accession>A0A841JUE7</accession>
<evidence type="ECO:0000256" key="1">
    <source>
        <dbReference type="ARBA" id="ARBA00004651"/>
    </source>
</evidence>
<dbReference type="GO" id="GO:0055085">
    <property type="term" value="P:transmembrane transport"/>
    <property type="evidence" value="ECO:0007669"/>
    <property type="project" value="InterPro"/>
</dbReference>
<proteinExistence type="inferred from homology"/>
<comment type="caution">
    <text evidence="9">The sequence shown here is derived from an EMBL/GenBank/DDBJ whole genome shotgun (WGS) entry which is preliminary data.</text>
</comment>
<dbReference type="Pfam" id="PF00528">
    <property type="entry name" value="BPD_transp_1"/>
    <property type="match status" value="1"/>
</dbReference>
<gene>
    <name evidence="9" type="ORF">HNQ77_001323</name>
</gene>
<keyword evidence="10" id="KW-1185">Reference proteome</keyword>
<organism evidence="9 10">
    <name type="scientific">Silvibacterium bohemicum</name>
    <dbReference type="NCBI Taxonomy" id="1577686"/>
    <lineage>
        <taxon>Bacteria</taxon>
        <taxon>Pseudomonadati</taxon>
        <taxon>Acidobacteriota</taxon>
        <taxon>Terriglobia</taxon>
        <taxon>Terriglobales</taxon>
        <taxon>Acidobacteriaceae</taxon>
        <taxon>Silvibacterium</taxon>
    </lineage>
</organism>
<dbReference type="GO" id="GO:0005886">
    <property type="term" value="C:plasma membrane"/>
    <property type="evidence" value="ECO:0007669"/>
    <property type="project" value="UniProtKB-SubCell"/>
</dbReference>
<comment type="similarity">
    <text evidence="7">Belongs to the binding-protein-dependent transport system permease family.</text>
</comment>
<keyword evidence="6 7" id="KW-0472">Membrane</keyword>
<dbReference type="OrthoDB" id="258894at2"/>
<dbReference type="PANTHER" id="PTHR30151">
    <property type="entry name" value="ALKANE SULFONATE ABC TRANSPORTER-RELATED, MEMBRANE SUBUNIT"/>
    <property type="match status" value="1"/>
</dbReference>
<feature type="transmembrane region" description="Helical" evidence="7">
    <location>
        <begin position="21"/>
        <end position="41"/>
    </location>
</feature>
<dbReference type="PANTHER" id="PTHR30151:SF0">
    <property type="entry name" value="ABC TRANSPORTER PERMEASE PROTEIN MJ0413-RELATED"/>
    <property type="match status" value="1"/>
</dbReference>
<feature type="domain" description="ABC transmembrane type-1" evidence="8">
    <location>
        <begin position="101"/>
        <end position="281"/>
    </location>
</feature>
<name>A0A841JUE7_9BACT</name>
<dbReference type="AlphaFoldDB" id="A0A841JUE7"/>
<keyword evidence="2 7" id="KW-0813">Transport</keyword>
<dbReference type="InterPro" id="IPR000515">
    <property type="entry name" value="MetI-like"/>
</dbReference>
<keyword evidence="4 7" id="KW-0812">Transmembrane</keyword>
<sequence>MATSVLDPRNLVDIQARPKRSATQILSWVLFLASIALYAHFSSVRHRENSEDRIVPSAKQLVQGIQSSVFHPAEEDDDLDPGATRWQQIRHSMIWKDTVASGSRFFIAMALLVPAILLGLHMGIFPYFGAFFLRYVLFFDKIVALSLLPILFIVFGIDEWSKIMLMVIGVAPTLILDTCQITRAVPREQIVKAFTLKCSNLDVAYRVVFPQILPNVINSVRLSLKPLALFLFAGEMIASTDGLAYRIAIMRRHMGMDIIIPYLLWVALLLFGLDTLLRFLNRRLHPWL</sequence>
<dbReference type="Gene3D" id="1.10.3720.10">
    <property type="entry name" value="MetI-like"/>
    <property type="match status" value="1"/>
</dbReference>
<dbReference type="Proteomes" id="UP000538666">
    <property type="component" value="Unassembled WGS sequence"/>
</dbReference>
<keyword evidence="5 7" id="KW-1133">Transmembrane helix</keyword>
<evidence type="ECO:0000256" key="2">
    <source>
        <dbReference type="ARBA" id="ARBA00022448"/>
    </source>
</evidence>
<dbReference type="InterPro" id="IPR035906">
    <property type="entry name" value="MetI-like_sf"/>
</dbReference>
<feature type="transmembrane region" description="Helical" evidence="7">
    <location>
        <begin position="105"/>
        <end position="128"/>
    </location>
</feature>
<dbReference type="PROSITE" id="PS50928">
    <property type="entry name" value="ABC_TM1"/>
    <property type="match status" value="1"/>
</dbReference>
<feature type="transmembrane region" description="Helical" evidence="7">
    <location>
        <begin position="135"/>
        <end position="157"/>
    </location>
</feature>
<evidence type="ECO:0000259" key="8">
    <source>
        <dbReference type="PROSITE" id="PS50928"/>
    </source>
</evidence>
<evidence type="ECO:0000256" key="4">
    <source>
        <dbReference type="ARBA" id="ARBA00022692"/>
    </source>
</evidence>
<dbReference type="SUPFAM" id="SSF161098">
    <property type="entry name" value="MetI-like"/>
    <property type="match status" value="1"/>
</dbReference>
<dbReference type="RefSeq" id="WP_050062265.1">
    <property type="nucleotide sequence ID" value="NZ_JACHEK010000002.1"/>
</dbReference>
<evidence type="ECO:0000256" key="6">
    <source>
        <dbReference type="ARBA" id="ARBA00023136"/>
    </source>
</evidence>
<evidence type="ECO:0000313" key="9">
    <source>
        <dbReference type="EMBL" id="MBB6143379.1"/>
    </source>
</evidence>
<protein>
    <submittedName>
        <fullName evidence="9">NitT/TauT family transport system permease protein</fullName>
    </submittedName>
</protein>
<keyword evidence="3" id="KW-1003">Cell membrane</keyword>